<feature type="compositionally biased region" description="Low complexity" evidence="1">
    <location>
        <begin position="288"/>
        <end position="300"/>
    </location>
</feature>
<reference evidence="2 3" key="1">
    <citation type="submission" date="2024-08" db="EMBL/GenBank/DDBJ databases">
        <title>Mycobacterium servetensis sp. nov., a novel rapid-growing mycobacterial species recovered from a human patient in Zaragoza, Spain.</title>
        <authorList>
            <person name="Tristancho-Baro A.I."/>
            <person name="Buenestado-Serrano S."/>
            <person name="Garcia De Viedma D."/>
            <person name="Milagro-Beamonte A."/>
            <person name="Burillo N."/>
            <person name="Sanz S."/>
            <person name="Lopez-Calleja A.I."/>
            <person name="Penas-Utrilla D."/>
            <person name="Guardingo M."/>
            <person name="Garcia M.J."/>
            <person name="Vinuelas-Bayon J."/>
        </authorList>
    </citation>
    <scope>NUCLEOTIDE SEQUENCE [LARGE SCALE GENOMIC DNA]</scope>
    <source>
        <strain evidence="3">HUMS_12744610</strain>
    </source>
</reference>
<evidence type="ECO:0000313" key="3">
    <source>
        <dbReference type="Proteomes" id="UP001564760"/>
    </source>
</evidence>
<feature type="region of interest" description="Disordered" evidence="1">
    <location>
        <begin position="281"/>
        <end position="315"/>
    </location>
</feature>
<protein>
    <submittedName>
        <fullName evidence="2">Uncharacterized protein</fullName>
    </submittedName>
</protein>
<gene>
    <name evidence="2" type="ORF">AB8998_30635</name>
</gene>
<organism evidence="2 3">
    <name type="scientific">Mycobacterium servetii</name>
    <dbReference type="NCBI Taxonomy" id="3237418"/>
    <lineage>
        <taxon>Bacteria</taxon>
        <taxon>Bacillati</taxon>
        <taxon>Actinomycetota</taxon>
        <taxon>Actinomycetes</taxon>
        <taxon>Mycobacteriales</taxon>
        <taxon>Mycobacteriaceae</taxon>
        <taxon>Mycobacterium</taxon>
    </lineage>
</organism>
<dbReference type="Proteomes" id="UP001564760">
    <property type="component" value="Unassembled WGS sequence"/>
</dbReference>
<dbReference type="RefSeq" id="WP_369742047.1">
    <property type="nucleotide sequence ID" value="NZ_JBGEDP010000002.1"/>
</dbReference>
<dbReference type="EMBL" id="JBGEDP010000002">
    <property type="protein sequence ID" value="MEY8019011.1"/>
    <property type="molecule type" value="Genomic_DNA"/>
</dbReference>
<accession>A0ABV4C8Z3</accession>
<name>A0ABV4C8Z3_9MYCO</name>
<comment type="caution">
    <text evidence="2">The sequence shown here is derived from an EMBL/GenBank/DDBJ whole genome shotgun (WGS) entry which is preliminary data.</text>
</comment>
<proteinExistence type="predicted"/>
<evidence type="ECO:0000256" key="1">
    <source>
        <dbReference type="SAM" id="MobiDB-lite"/>
    </source>
</evidence>
<keyword evidence="3" id="KW-1185">Reference proteome</keyword>
<evidence type="ECO:0000313" key="2">
    <source>
        <dbReference type="EMBL" id="MEY8019011.1"/>
    </source>
</evidence>
<sequence>MTTAVKMTLAAAIAALLCMLALPIAITMMALPGQGTQQFFATCTAALGIRGAIVANPPSDAPSAQELLLKIEQTAETLGFGRQGATVTVAIAMRATGLANAANAGDADTQRYAHSAVLNDGAGALGLPLSWGSAAELMTPEVSTALALDHMVDTEPRWRDTDPSQLAAQITGLTAEDFTQYVADAQARLGALPAPVETSSAAATALTSAAPTTTQQTAQPAPPTTIAATSTATTVLNPDQASSAMSTAPAAANCLHALTTPLPAAAPGHNPAGPDIAAAAQRSVGTDQTAATTTATQAATNEPIPAQPTTQPANTADSAGYVASILSSTLGTAIPTTIAEQLQIGYRVVADPEPGDAVYIDISAGAGPHLAGIAVDADTMVTVLPGHSAPEWTRIGPNRVIRRIEGGPAA</sequence>
<feature type="region of interest" description="Disordered" evidence="1">
    <location>
        <begin position="203"/>
        <end position="224"/>
    </location>
</feature>